<sequence length="179" mass="20699">MMMIQIVWKYGEAFTDGKIVRFFVGTKTYGELWATVDFADWPLICHLRWRATKRRSNLFYVRNSKGGDKLLHRVLTNAVDDLVVDHKDGDGLNNRRKNIRECTQADNVIFGADRRRGFVRRIIREQVETKPHVVRVPLADGSMKEYVYPTRAKSRTKTVVIVKDEKPGKTVGFGQENSI</sequence>
<dbReference type="AlphaFoldDB" id="A0A7Y2W8Q8"/>
<dbReference type="InterPro" id="IPR003615">
    <property type="entry name" value="HNH_nuc"/>
</dbReference>
<reference evidence="2 3" key="1">
    <citation type="submission" date="2020-04" db="EMBL/GenBank/DDBJ databases">
        <title>Rhizobium bacterial biofertilizers improve the content of phenolic compounds of Lactuca sativa L. under non-saline and saline-stress conditions.</title>
        <authorList>
            <person name="Ayuso-Calles M."/>
            <person name="Garcia-Estevez I."/>
            <person name="Jimenez-Gomez A."/>
            <person name="Flores-Felix J.D."/>
            <person name="Escribano-Bailon M."/>
            <person name="Rivas R."/>
        </authorList>
    </citation>
    <scope>NUCLEOTIDE SEQUENCE [LARGE SCALE GENOMIC DNA]</scope>
    <source>
        <strain evidence="2 3">GPTR02</strain>
    </source>
</reference>
<name>A0A7Y2W8Q8_9HYPH</name>
<evidence type="ECO:0000313" key="3">
    <source>
        <dbReference type="Proteomes" id="UP000530654"/>
    </source>
</evidence>
<dbReference type="RefSeq" id="WP_170282838.1">
    <property type="nucleotide sequence ID" value="NZ_JABEQY010000047.1"/>
</dbReference>
<dbReference type="Gene3D" id="3.90.75.20">
    <property type="match status" value="1"/>
</dbReference>
<gene>
    <name evidence="2" type="ORF">HLI17_31745</name>
</gene>
<accession>A0A7Y2W8Q8</accession>
<dbReference type="SUPFAM" id="SSF54060">
    <property type="entry name" value="His-Me finger endonucleases"/>
    <property type="match status" value="1"/>
</dbReference>
<dbReference type="EMBL" id="JABEQY010000047">
    <property type="protein sequence ID" value="NNH67775.1"/>
    <property type="molecule type" value="Genomic_DNA"/>
</dbReference>
<organism evidence="2 3">
    <name type="scientific">Rhizobium laguerreae</name>
    <dbReference type="NCBI Taxonomy" id="1076926"/>
    <lineage>
        <taxon>Bacteria</taxon>
        <taxon>Pseudomonadati</taxon>
        <taxon>Pseudomonadota</taxon>
        <taxon>Alphaproteobacteria</taxon>
        <taxon>Hyphomicrobiales</taxon>
        <taxon>Rhizobiaceae</taxon>
        <taxon>Rhizobium/Agrobacterium group</taxon>
        <taxon>Rhizobium</taxon>
    </lineage>
</organism>
<proteinExistence type="predicted"/>
<dbReference type="InterPro" id="IPR044925">
    <property type="entry name" value="His-Me_finger_sf"/>
</dbReference>
<comment type="caution">
    <text evidence="2">The sequence shown here is derived from an EMBL/GenBank/DDBJ whole genome shotgun (WGS) entry which is preliminary data.</text>
</comment>
<feature type="domain" description="HNH nuclease" evidence="1">
    <location>
        <begin position="80"/>
        <end position="107"/>
    </location>
</feature>
<evidence type="ECO:0000259" key="1">
    <source>
        <dbReference type="Pfam" id="PF13392"/>
    </source>
</evidence>
<protein>
    <recommendedName>
        <fullName evidence="1">HNH nuclease domain-containing protein</fullName>
    </recommendedName>
</protein>
<dbReference type="Pfam" id="PF13392">
    <property type="entry name" value="HNH_3"/>
    <property type="match status" value="1"/>
</dbReference>
<evidence type="ECO:0000313" key="2">
    <source>
        <dbReference type="EMBL" id="NNH67775.1"/>
    </source>
</evidence>
<dbReference type="Proteomes" id="UP000530654">
    <property type="component" value="Unassembled WGS sequence"/>
</dbReference>